<dbReference type="InterPro" id="IPR015422">
    <property type="entry name" value="PyrdxlP-dep_Trfase_small"/>
</dbReference>
<evidence type="ECO:0000256" key="5">
    <source>
        <dbReference type="ARBA" id="ARBA00023163"/>
    </source>
</evidence>
<dbReference type="EMBL" id="JABEQG010000006">
    <property type="protein sequence ID" value="MBB2155668.1"/>
    <property type="molecule type" value="Genomic_DNA"/>
</dbReference>
<dbReference type="OMA" id="WNTPGVM"/>
<dbReference type="InterPro" id="IPR000524">
    <property type="entry name" value="Tscrpt_reg_HTH_GntR"/>
</dbReference>
<proteinExistence type="inferred from homology"/>
<dbReference type="InterPro" id="IPR004839">
    <property type="entry name" value="Aminotransferase_I/II_large"/>
</dbReference>
<dbReference type="Proteomes" id="UP000550787">
    <property type="component" value="Unassembled WGS sequence"/>
</dbReference>
<name>A0A7W4FDE8_GLUDI</name>
<keyword evidence="6" id="KW-0032">Aminotransferase</keyword>
<dbReference type="InterPro" id="IPR015421">
    <property type="entry name" value="PyrdxlP-dep_Trfase_major"/>
</dbReference>
<dbReference type="RefSeq" id="WP_012226425.1">
    <property type="nucleotide sequence ID" value="NZ_JABEQG010000006.1"/>
</dbReference>
<dbReference type="GO" id="GO:0003677">
    <property type="term" value="F:DNA binding"/>
    <property type="evidence" value="ECO:0007669"/>
    <property type="project" value="UniProtKB-KW"/>
</dbReference>
<dbReference type="Pfam" id="PF00155">
    <property type="entry name" value="Aminotran_1_2"/>
    <property type="match status" value="1"/>
</dbReference>
<dbReference type="InterPro" id="IPR051446">
    <property type="entry name" value="HTH_trans_reg/aminotransferase"/>
</dbReference>
<comment type="similarity">
    <text evidence="1">In the C-terminal section; belongs to the class-I pyridoxal-phosphate-dependent aminotransferase family.</text>
</comment>
<sequence length="474" mass="50655">MDRDSMWRPDIPPAPGPLYHRLADAMERDIAAGTLDNGTRLPPHRDLAHALGISIGTVTKAYAEAERRGLLQAHVGRGSFIRAPTPDVAILPTFDIAPTPAPRGTMIDLRCNTPPAVALSQALERAVTQLAAAGHLEPAVQYIQGSGLRPVREAGSAWLARRYGLERDPGDLIQCNGGQHAIALTLSALCRPGDTVLCESSTFYGAKIAAEHLGLSLRGVTMDHEGLVPAALDRIVAETRARVLFTVPTLHNPTARTMGAARREEIVRIARRHDLTIVEDDAYSAYADPGDRPPPIASLAPERTLYLASISKGICPGLRLAFVALPPAMPRERILRGIRALGYCPPALGGLVFTRWVADGTADAVADAVQAEAATRLDLARRILGDAMEQPGAVRSPHIWLPLSPVQTQRVIGRALRAGVELTPQEASSVSRDADPGVRVCLGAPADRATLEQALHVLRTALHDSEVSQTEGIV</sequence>
<dbReference type="CDD" id="cd00609">
    <property type="entry name" value="AAT_like"/>
    <property type="match status" value="1"/>
</dbReference>
<organism evidence="6 7">
    <name type="scientific">Gluconacetobacter diazotrophicus</name>
    <name type="common">Acetobacter diazotrophicus</name>
    <dbReference type="NCBI Taxonomy" id="33996"/>
    <lineage>
        <taxon>Bacteria</taxon>
        <taxon>Pseudomonadati</taxon>
        <taxon>Pseudomonadota</taxon>
        <taxon>Alphaproteobacteria</taxon>
        <taxon>Acetobacterales</taxon>
        <taxon>Acetobacteraceae</taxon>
        <taxon>Gluconacetobacter</taxon>
    </lineage>
</organism>
<keyword evidence="6" id="KW-0808">Transferase</keyword>
<evidence type="ECO:0000313" key="6">
    <source>
        <dbReference type="EMBL" id="MBB2155668.1"/>
    </source>
</evidence>
<dbReference type="GO" id="GO:0030170">
    <property type="term" value="F:pyridoxal phosphate binding"/>
    <property type="evidence" value="ECO:0007669"/>
    <property type="project" value="InterPro"/>
</dbReference>
<keyword evidence="5" id="KW-0804">Transcription</keyword>
<dbReference type="InterPro" id="IPR036388">
    <property type="entry name" value="WH-like_DNA-bd_sf"/>
</dbReference>
<dbReference type="PANTHER" id="PTHR46577">
    <property type="entry name" value="HTH-TYPE TRANSCRIPTIONAL REGULATORY PROTEIN GABR"/>
    <property type="match status" value="1"/>
</dbReference>
<dbReference type="InterPro" id="IPR015424">
    <property type="entry name" value="PyrdxlP-dep_Trfase"/>
</dbReference>
<dbReference type="SUPFAM" id="SSF46785">
    <property type="entry name" value="Winged helix' DNA-binding domain"/>
    <property type="match status" value="1"/>
</dbReference>
<dbReference type="InterPro" id="IPR036390">
    <property type="entry name" value="WH_DNA-bd_sf"/>
</dbReference>
<dbReference type="SUPFAM" id="SSF53383">
    <property type="entry name" value="PLP-dependent transferases"/>
    <property type="match status" value="1"/>
</dbReference>
<evidence type="ECO:0000313" key="7">
    <source>
        <dbReference type="Proteomes" id="UP000550787"/>
    </source>
</evidence>
<evidence type="ECO:0000256" key="3">
    <source>
        <dbReference type="ARBA" id="ARBA00023015"/>
    </source>
</evidence>
<dbReference type="AlphaFoldDB" id="A0A7W4FDE8"/>
<protein>
    <submittedName>
        <fullName evidence="6">PLP-dependent aminotransferase family protein</fullName>
    </submittedName>
</protein>
<dbReference type="GO" id="GO:0003700">
    <property type="term" value="F:DNA-binding transcription factor activity"/>
    <property type="evidence" value="ECO:0007669"/>
    <property type="project" value="InterPro"/>
</dbReference>
<comment type="caution">
    <text evidence="6">The sequence shown here is derived from an EMBL/GenBank/DDBJ whole genome shotgun (WGS) entry which is preliminary data.</text>
</comment>
<gene>
    <name evidence="6" type="ORF">HLH33_04995</name>
</gene>
<evidence type="ECO:0000256" key="2">
    <source>
        <dbReference type="ARBA" id="ARBA00022898"/>
    </source>
</evidence>
<dbReference type="Gene3D" id="1.10.10.10">
    <property type="entry name" value="Winged helix-like DNA-binding domain superfamily/Winged helix DNA-binding domain"/>
    <property type="match status" value="1"/>
</dbReference>
<dbReference type="PANTHER" id="PTHR46577:SF1">
    <property type="entry name" value="HTH-TYPE TRANSCRIPTIONAL REGULATORY PROTEIN GABR"/>
    <property type="match status" value="1"/>
</dbReference>
<dbReference type="GO" id="GO:0008483">
    <property type="term" value="F:transaminase activity"/>
    <property type="evidence" value="ECO:0007669"/>
    <property type="project" value="UniProtKB-KW"/>
</dbReference>
<dbReference type="SMART" id="SM00345">
    <property type="entry name" value="HTH_GNTR"/>
    <property type="match status" value="1"/>
</dbReference>
<reference evidence="6 7" key="1">
    <citation type="submission" date="2020-04" db="EMBL/GenBank/DDBJ databases">
        <title>Description of novel Gluconacetobacter.</title>
        <authorList>
            <person name="Sombolestani A."/>
        </authorList>
    </citation>
    <scope>NUCLEOTIDE SEQUENCE [LARGE SCALE GENOMIC DNA]</scope>
    <source>
        <strain evidence="6 7">LMG 7603</strain>
    </source>
</reference>
<keyword evidence="3" id="KW-0805">Transcription regulation</keyword>
<dbReference type="Gene3D" id="3.40.640.10">
    <property type="entry name" value="Type I PLP-dependent aspartate aminotransferase-like (Major domain)"/>
    <property type="match status" value="1"/>
</dbReference>
<dbReference type="PROSITE" id="PS50949">
    <property type="entry name" value="HTH_GNTR"/>
    <property type="match status" value="1"/>
</dbReference>
<dbReference type="Pfam" id="PF00392">
    <property type="entry name" value="GntR"/>
    <property type="match status" value="1"/>
</dbReference>
<dbReference type="Gene3D" id="3.90.1150.10">
    <property type="entry name" value="Aspartate Aminotransferase, domain 1"/>
    <property type="match status" value="1"/>
</dbReference>
<dbReference type="CDD" id="cd07377">
    <property type="entry name" value="WHTH_GntR"/>
    <property type="match status" value="1"/>
</dbReference>
<evidence type="ECO:0000256" key="4">
    <source>
        <dbReference type="ARBA" id="ARBA00023125"/>
    </source>
</evidence>
<evidence type="ECO:0000256" key="1">
    <source>
        <dbReference type="ARBA" id="ARBA00005384"/>
    </source>
</evidence>
<accession>A0A7W4FDE8</accession>
<keyword evidence="4" id="KW-0238">DNA-binding</keyword>
<keyword evidence="2" id="KW-0663">Pyridoxal phosphate</keyword>